<evidence type="ECO:0000259" key="1">
    <source>
        <dbReference type="Pfam" id="PF01261"/>
    </source>
</evidence>
<evidence type="ECO:0000313" key="3">
    <source>
        <dbReference type="Proteomes" id="UP000565711"/>
    </source>
</evidence>
<feature type="domain" description="Xylose isomerase-like TIM barrel" evidence="1">
    <location>
        <begin position="47"/>
        <end position="239"/>
    </location>
</feature>
<dbReference type="EMBL" id="JAAXOP010000006">
    <property type="protein sequence ID" value="NKY51276.1"/>
    <property type="molecule type" value="Genomic_DNA"/>
</dbReference>
<dbReference type="InterPro" id="IPR036237">
    <property type="entry name" value="Xyl_isomerase-like_sf"/>
</dbReference>
<dbReference type="GO" id="GO:0016853">
    <property type="term" value="F:isomerase activity"/>
    <property type="evidence" value="ECO:0007669"/>
    <property type="project" value="UniProtKB-KW"/>
</dbReference>
<dbReference type="Pfam" id="PF01261">
    <property type="entry name" value="AP_endonuc_2"/>
    <property type="match status" value="1"/>
</dbReference>
<protein>
    <submittedName>
        <fullName evidence="2">Sugar phosphate isomerase/epimerase</fullName>
    </submittedName>
</protein>
<reference evidence="2 3" key="1">
    <citation type="submission" date="2020-04" db="EMBL/GenBank/DDBJ databases">
        <title>MicrobeNet Type strains.</title>
        <authorList>
            <person name="Nicholson A.C."/>
        </authorList>
    </citation>
    <scope>NUCLEOTIDE SEQUENCE [LARGE SCALE GENOMIC DNA]</scope>
    <source>
        <strain evidence="2 3">JCM 12354</strain>
    </source>
</reference>
<evidence type="ECO:0000313" key="2">
    <source>
        <dbReference type="EMBL" id="NKY51276.1"/>
    </source>
</evidence>
<name>A0A846XVW3_9NOCA</name>
<dbReference type="PANTHER" id="PTHR12110:SF52">
    <property type="entry name" value="XYLOSE ISOMERASE"/>
    <property type="match status" value="1"/>
</dbReference>
<dbReference type="PANTHER" id="PTHR12110">
    <property type="entry name" value="HYDROXYPYRUVATE ISOMERASE"/>
    <property type="match status" value="1"/>
</dbReference>
<accession>A0A846XVW3</accession>
<sequence length="245" mass="26650">MLRRIGAHRFGVMANTLETQGWDTPLATIVASGLSAEFIAGGVRARQDDETGWDAALATLTRAIDGAVEIGATTVSFTSGGSGTLAWEDSAHRAVDRFGPLVEHARNRGVALALENTMSIRSGISFTHSVADTAELARRLDVGLMVDLYSAWQERGLMQTVTDNLDTIRIVQIGDHRTSATSVPNRWVPGDGEMPLERMVREVRELGYRGLIDLELLGPAIDDEGPERALGRGWEWMRTHVPCAT</sequence>
<dbReference type="Gene3D" id="3.20.20.150">
    <property type="entry name" value="Divalent-metal-dependent TIM barrel enzymes"/>
    <property type="match status" value="1"/>
</dbReference>
<dbReference type="InterPro" id="IPR013022">
    <property type="entry name" value="Xyl_isomerase-like_TIM-brl"/>
</dbReference>
<dbReference type="SUPFAM" id="SSF51658">
    <property type="entry name" value="Xylose isomerase-like"/>
    <property type="match status" value="1"/>
</dbReference>
<proteinExistence type="predicted"/>
<gene>
    <name evidence="2" type="ORF">HGA08_13715</name>
</gene>
<keyword evidence="3" id="KW-1185">Reference proteome</keyword>
<organism evidence="2 3">
    <name type="scientific">Nocardia vermiculata</name>
    <dbReference type="NCBI Taxonomy" id="257274"/>
    <lineage>
        <taxon>Bacteria</taxon>
        <taxon>Bacillati</taxon>
        <taxon>Actinomycetota</taxon>
        <taxon>Actinomycetes</taxon>
        <taxon>Mycobacteriales</taxon>
        <taxon>Nocardiaceae</taxon>
        <taxon>Nocardia</taxon>
    </lineage>
</organism>
<keyword evidence="2" id="KW-0413">Isomerase</keyword>
<dbReference type="Proteomes" id="UP000565711">
    <property type="component" value="Unassembled WGS sequence"/>
</dbReference>
<dbReference type="AlphaFoldDB" id="A0A846XVW3"/>
<dbReference type="InterPro" id="IPR050312">
    <property type="entry name" value="IolE/XylAMocC-like"/>
</dbReference>
<comment type="caution">
    <text evidence="2">The sequence shown here is derived from an EMBL/GenBank/DDBJ whole genome shotgun (WGS) entry which is preliminary data.</text>
</comment>